<feature type="compositionally biased region" description="Basic and acidic residues" evidence="4">
    <location>
        <begin position="1318"/>
        <end position="1334"/>
    </location>
</feature>
<feature type="domain" description="PKS/mFAS DH" evidence="6">
    <location>
        <begin position="1340"/>
        <end position="1657"/>
    </location>
</feature>
<dbReference type="SMART" id="SM00827">
    <property type="entry name" value="PKS_AT"/>
    <property type="match status" value="1"/>
</dbReference>
<dbReference type="Gene3D" id="3.10.129.110">
    <property type="entry name" value="Polyketide synthase dehydratase"/>
    <property type="match status" value="1"/>
</dbReference>
<dbReference type="PANTHER" id="PTHR43775">
    <property type="entry name" value="FATTY ACID SYNTHASE"/>
    <property type="match status" value="1"/>
</dbReference>
<dbReference type="OMA" id="TGFIMNC"/>
<dbReference type="Gene3D" id="3.40.50.1820">
    <property type="entry name" value="alpha/beta hydrolase"/>
    <property type="match status" value="1"/>
</dbReference>
<evidence type="ECO:0000259" key="6">
    <source>
        <dbReference type="PROSITE" id="PS52019"/>
    </source>
</evidence>
<dbReference type="PROSITE" id="PS52004">
    <property type="entry name" value="KS3_2"/>
    <property type="match status" value="1"/>
</dbReference>
<dbReference type="InterPro" id="IPR016036">
    <property type="entry name" value="Malonyl_transacylase_ACP-bd"/>
</dbReference>
<dbReference type="GO" id="GO:0004312">
    <property type="term" value="F:fatty acid synthase activity"/>
    <property type="evidence" value="ECO:0000318"/>
    <property type="project" value="GO_Central"/>
</dbReference>
<name>A0A0D1CFA0_MYCMD</name>
<dbReference type="CDD" id="cd00833">
    <property type="entry name" value="PKS"/>
    <property type="match status" value="1"/>
</dbReference>
<evidence type="ECO:0000313" key="7">
    <source>
        <dbReference type="EMBL" id="KIS65718.1"/>
    </source>
</evidence>
<dbReference type="PROSITE" id="PS52019">
    <property type="entry name" value="PKS_MFAS_DH"/>
    <property type="match status" value="1"/>
</dbReference>
<dbReference type="Proteomes" id="UP000000561">
    <property type="component" value="Chromosome 23"/>
</dbReference>
<dbReference type="SUPFAM" id="SSF55048">
    <property type="entry name" value="Probable ACP-binding domain of malonyl-CoA ACP transacylase"/>
    <property type="match status" value="1"/>
</dbReference>
<dbReference type="InterPro" id="IPR020841">
    <property type="entry name" value="PKS_Beta-ketoAc_synthase_dom"/>
</dbReference>
<protein>
    <recommendedName>
        <fullName evidence="9">Polyketide synthase</fullName>
    </recommendedName>
</protein>
<dbReference type="GO" id="GO:0044550">
    <property type="term" value="P:secondary metabolite biosynthetic process"/>
    <property type="evidence" value="ECO:0000318"/>
    <property type="project" value="GO_Central"/>
</dbReference>
<feature type="domain" description="Ketosynthase family 3 (KS3)" evidence="5">
    <location>
        <begin position="380"/>
        <end position="807"/>
    </location>
</feature>
<dbReference type="InterPro" id="IPR050091">
    <property type="entry name" value="PKS_NRPS_Biosynth_Enz"/>
</dbReference>
<evidence type="ECO:0000256" key="2">
    <source>
        <dbReference type="ARBA" id="ARBA00022553"/>
    </source>
</evidence>
<evidence type="ECO:0000259" key="5">
    <source>
        <dbReference type="PROSITE" id="PS52004"/>
    </source>
</evidence>
<dbReference type="InterPro" id="IPR014031">
    <property type="entry name" value="Ketoacyl_synth_C"/>
</dbReference>
<dbReference type="InterPro" id="IPR049900">
    <property type="entry name" value="PKS_mFAS_DH"/>
</dbReference>
<dbReference type="InterPro" id="IPR014030">
    <property type="entry name" value="Ketoacyl_synth_N"/>
</dbReference>
<dbReference type="eggNOG" id="KOG1202">
    <property type="taxonomic scope" value="Eukaryota"/>
</dbReference>
<dbReference type="Pfam" id="PF02801">
    <property type="entry name" value="Ketoacyl-synt_C"/>
    <property type="match status" value="1"/>
</dbReference>
<dbReference type="Pfam" id="PF00975">
    <property type="entry name" value="Thioesterase"/>
    <property type="match status" value="1"/>
</dbReference>
<feature type="compositionally biased region" description="Polar residues" evidence="4">
    <location>
        <begin position="1670"/>
        <end position="1683"/>
    </location>
</feature>
<dbReference type="InterPro" id="IPR014043">
    <property type="entry name" value="Acyl_transferase_dom"/>
</dbReference>
<dbReference type="SUPFAM" id="SSF53474">
    <property type="entry name" value="alpha/beta-Hydrolases"/>
    <property type="match status" value="1"/>
</dbReference>
<keyword evidence="2" id="KW-0597">Phosphoprotein</keyword>
<dbReference type="Gene3D" id="3.30.70.3290">
    <property type="match status" value="1"/>
</dbReference>
<dbReference type="SUPFAM" id="SSF52151">
    <property type="entry name" value="FabD/lysophospholipase-like"/>
    <property type="match status" value="1"/>
</dbReference>
<organism evidence="7 8">
    <name type="scientific">Mycosarcoma maydis</name>
    <name type="common">Corn smut fungus</name>
    <name type="synonym">Ustilago maydis</name>
    <dbReference type="NCBI Taxonomy" id="5270"/>
    <lineage>
        <taxon>Eukaryota</taxon>
        <taxon>Fungi</taxon>
        <taxon>Dikarya</taxon>
        <taxon>Basidiomycota</taxon>
        <taxon>Ustilaginomycotina</taxon>
        <taxon>Ustilaginomycetes</taxon>
        <taxon>Ustilaginales</taxon>
        <taxon>Ustilaginaceae</taxon>
        <taxon>Mycosarcoma</taxon>
    </lineage>
</organism>
<reference evidence="7 8" key="1">
    <citation type="journal article" date="2006" name="Nature">
        <title>Insights from the genome of the biotrophic fungal plant pathogen Ustilago maydis.</title>
        <authorList>
            <person name="Kamper J."/>
            <person name="Kahmann R."/>
            <person name="Bolker M."/>
            <person name="Ma L.J."/>
            <person name="Brefort T."/>
            <person name="Saville B.J."/>
            <person name="Banuett F."/>
            <person name="Kronstad J.W."/>
            <person name="Gold S.E."/>
            <person name="Muller O."/>
            <person name="Perlin M.H."/>
            <person name="Wosten H.A."/>
            <person name="de Vries R."/>
            <person name="Ruiz-Herrera J."/>
            <person name="Reynaga-Pena C.G."/>
            <person name="Snetselaar K."/>
            <person name="McCann M."/>
            <person name="Perez-Martin J."/>
            <person name="Feldbrugge M."/>
            <person name="Basse C.W."/>
            <person name="Steinberg G."/>
            <person name="Ibeas J.I."/>
            <person name="Holloman W."/>
            <person name="Guzman P."/>
            <person name="Farman M."/>
            <person name="Stajich J.E."/>
            <person name="Sentandreu R."/>
            <person name="Gonzalez-Prieto J.M."/>
            <person name="Kennell J.C."/>
            <person name="Molina L."/>
            <person name="Schirawski J."/>
            <person name="Mendoza-Mendoza A."/>
            <person name="Greilinger D."/>
            <person name="Munch K."/>
            <person name="Rossel N."/>
            <person name="Scherer M."/>
            <person name="Vranes M."/>
            <person name="Ladendorf O."/>
            <person name="Vincon V."/>
            <person name="Fuchs U."/>
            <person name="Sandrock B."/>
            <person name="Meng S."/>
            <person name="Ho E.C."/>
            <person name="Cahill M.J."/>
            <person name="Boyce K.J."/>
            <person name="Klose J."/>
            <person name="Klosterman S.J."/>
            <person name="Deelstra H.J."/>
            <person name="Ortiz-Castellanos L."/>
            <person name="Li W."/>
            <person name="Sanchez-Alonso P."/>
            <person name="Schreier P.H."/>
            <person name="Hauser-Hahn I."/>
            <person name="Vaupel M."/>
            <person name="Koopmann E."/>
            <person name="Friedrich G."/>
            <person name="Voss H."/>
            <person name="Schluter T."/>
            <person name="Margolis J."/>
            <person name="Platt D."/>
            <person name="Swimmer C."/>
            <person name="Gnirke A."/>
            <person name="Chen F."/>
            <person name="Vysotskaia V."/>
            <person name="Mannhaupt G."/>
            <person name="Guldener U."/>
            <person name="Munsterkotter M."/>
            <person name="Haase D."/>
            <person name="Oesterheld M."/>
            <person name="Mewes H.W."/>
            <person name="Mauceli E.W."/>
            <person name="DeCaprio D."/>
            <person name="Wade C.M."/>
            <person name="Butler J."/>
            <person name="Young S."/>
            <person name="Jaffe D.B."/>
            <person name="Calvo S."/>
            <person name="Nusbaum C."/>
            <person name="Galagan J."/>
            <person name="Birren B.W."/>
        </authorList>
    </citation>
    <scope>NUCLEOTIDE SEQUENCE [LARGE SCALE GENOMIC DNA]</scope>
    <source>
        <strain evidence="8">DSM 14603 / FGSC 9021 / UM521</strain>
    </source>
</reference>
<sequence length="1971" mass="216973">MKAHGHKVVFVHASHRQILLPATFQLLHTVSCYDVILKAYLDSAYRALRHEADAASRSAPDRSPRPCKLPASFEQLAQTALVQELRSYPLSLTTLAQIGVVLASKNDFKQAMQGDFGAIWDQESSLTIAVLRSVDVSSSLEVMPTAIEAIRVACWLEHHLRMRSPHSVGDQQSAAIFGSEETIAAVSENFRAEGVSFQEAVGGVAVQVASTKQLQKLLRSISESHPTSAAESSLVPVLDSDEWTRLRAKLQSDIAKRNIRIAIGYDAISEQPSCTKNMMVLDLFRLFSHLNSGRSRYQFAEAVRLVQEQLSASRIHLPCIELLLLGGTMRDGCAQAAVDAFFSSKFPFTPVRLLSLLCPKDSHRCGDEPATSSKVQGTPCQQIAIIGMSCRLPGAEDADELWQLLKEGKDTCEEIPKRLYRYQDYHSASYRERNVMRVKTGNFVASASLFDKSIIGPIMSCEDCAKMDPQQRVAILTAHETLQKAGYGFSPYRHPRHPDQWSTHLAYCSDDYREHLSQSIEAGFVSNTQRAHLVARINATFGFRGEACTYDTACSSALVAVEAACNSLLSGETSVALTGGVNILTQPQITIGLDRGFFLSPSSQCMTLDDAGAGYSRADAISIMLLKRLPDAVRDGDPVLAVISSAATNHSGESFSITHPHGPTQKRLYQAGMLASKTLPQDYSYIEMHGTGTQSGDFEEITGIVQTFGEGKRGDESPLVLGSVKANIGHSEAASGASSMIKTIKIYEHGEVPRHIGIRTKLNTKLPGLDGLHVPMREAKLDRVNTAFTLVDNFSAAGGNSSIVMDRGTAYRNRLSEQSKQALDLAARHGQTPEEDKHHLLFVTAATSFSLDAKRRRLIAYLDTNKHVGLNEFCSAVSLGESMLPYRLIAVPSNIAEARSCLASQESVYVGLSPIGLKKHAVGIVFSGQGSQYLNMARELYVHSAAFRRHVDHCNSIALSLLLPSLVEVIHPLQPLQNTLQTDATKQRKADSFSAAQYQLALIATEVGLASMLLDWGLKPSCVTGHSLGEYAALWLSGVVTLRSLIELVGRRALLMMERCTPDASSMLAIRESRNTVERLLGQSRNEQLEIACVNSPNDTVVAGPNEEIETLRRFCEQSEPKIKAMAIPVPYAFHSKAVEPLMDEYRMVVASHTFFKPEMPVASNLLGRVVSPGSDEIAGSYLVSHLRGQVLFSDSIIDLQSQLSVDTWIEVGPHPTCTPMLKGCYAESTRMPEFFSSFRRGSSSWSSTLNLVKELASRGIDLNWDKTFADLGLRFCNHGLAAQLPLYPFDLDEYWVPFKDRGLRDHLIASSAPANSSHEDGVSSKDTEAASRELPKPHHTLLWQCLRLEGASPSAMFLARVNQRPFRDFIRGHIILGVPLAPATVFVELAQEAGMYWWRMDPCKQRPPSQSEDDVVIEVLDLSMVASLYLNARDPKQSIEISLQGNPTSVDGSIVQFFSHSEQQHQKHQYGSCRIRIITKEHVTQQWARLRHLILRSAATIKSQPACMIKTDTIYKQFEAIVLYLDGFRGMNTIFMTDLGDEAVSEVTYHSNAVTGRFLCSPMLLDSLGGLTGFISNVSFAEGPFVYMAEAIGRIVIMPAIAKLLPGSTTKLQVYARMEQDKELSKGSAFFFSPDGEPMGSMENIVFKRIRRDMLTRLVQLSSKAFANEAAKSSKTNDATDSGTRETRPRSATRATKALRRSGSPSKGALHASSAATHSANQEMQSESPMDELTNPDRRFSFSAPHHIGGSRLMRFEGQNVLFVFPDGSGTAQVLPKLENNTTLSVYGFDSPYLGHVGAWSRGIAELIDRYVELLCSVQPQGPYKLAGWSIGGIFALEVARRLLSMGQQVAFVGFIDTPSPKQIQPLSADTLDEMLKPITSNTVREHFRSCALSLPEYRCLALQAADRLPDRVTIVNAKEDSKLKGVIATESEWRSFWRNSGNIRFYEVDGDHWSCLKPALDLVVRSAQE</sequence>
<dbReference type="EMBL" id="CM003162">
    <property type="protein sequence ID" value="KIS65718.1"/>
    <property type="molecule type" value="Genomic_DNA"/>
</dbReference>
<dbReference type="InParanoid" id="A0A0D1CFA0"/>
<dbReference type="KEGG" id="uma:UMAG_06418"/>
<evidence type="ECO:0000256" key="3">
    <source>
        <dbReference type="PROSITE-ProRule" id="PRU01363"/>
    </source>
</evidence>
<dbReference type="InterPro" id="IPR001031">
    <property type="entry name" value="Thioesterase"/>
</dbReference>
<feature type="region of interest" description="N-terminal hotdog fold" evidence="3">
    <location>
        <begin position="1340"/>
        <end position="1481"/>
    </location>
</feature>
<dbReference type="InterPro" id="IPR001227">
    <property type="entry name" value="Ac_transferase_dom_sf"/>
</dbReference>
<feature type="region of interest" description="Disordered" evidence="4">
    <location>
        <begin position="1311"/>
        <end position="1334"/>
    </location>
</feature>
<gene>
    <name evidence="7" type="ORF">UMAG_06418</name>
</gene>
<keyword evidence="8" id="KW-1185">Reference proteome</keyword>
<dbReference type="OrthoDB" id="329835at2759"/>
<dbReference type="InterPro" id="IPR016035">
    <property type="entry name" value="Acyl_Trfase/lysoPLipase"/>
</dbReference>
<dbReference type="InterPro" id="IPR016039">
    <property type="entry name" value="Thiolase-like"/>
</dbReference>
<evidence type="ECO:0008006" key="9">
    <source>
        <dbReference type="Google" id="ProtNLM"/>
    </source>
</evidence>
<dbReference type="InterPro" id="IPR029058">
    <property type="entry name" value="AB_hydrolase_fold"/>
</dbReference>
<evidence type="ECO:0000313" key="8">
    <source>
        <dbReference type="Proteomes" id="UP000000561"/>
    </source>
</evidence>
<dbReference type="VEuPathDB" id="FungiDB:UMAG_06418"/>
<feature type="active site" description="Proton acceptor; for dehydratase activity" evidence="3">
    <location>
        <position position="1374"/>
    </location>
</feature>
<evidence type="ECO:0000256" key="1">
    <source>
        <dbReference type="ARBA" id="ARBA00022450"/>
    </source>
</evidence>
<feature type="compositionally biased region" description="Low complexity" evidence="4">
    <location>
        <begin position="1710"/>
        <end position="1721"/>
    </location>
</feature>
<evidence type="ECO:0000256" key="4">
    <source>
        <dbReference type="SAM" id="MobiDB-lite"/>
    </source>
</evidence>
<dbReference type="Pfam" id="PF00109">
    <property type="entry name" value="ketoacyl-synt"/>
    <property type="match status" value="1"/>
</dbReference>
<dbReference type="InterPro" id="IPR042104">
    <property type="entry name" value="PKS_dehydratase_sf"/>
</dbReference>
<dbReference type="SMART" id="SM00825">
    <property type="entry name" value="PKS_KS"/>
    <property type="match status" value="1"/>
</dbReference>
<dbReference type="SUPFAM" id="SSF53901">
    <property type="entry name" value="Thiolase-like"/>
    <property type="match status" value="1"/>
</dbReference>
<keyword evidence="1" id="KW-0596">Phosphopantetheine</keyword>
<feature type="active site" description="Proton donor; for dehydratase activity" evidence="3">
    <location>
        <position position="1567"/>
    </location>
</feature>
<dbReference type="Gene3D" id="3.40.47.10">
    <property type="match status" value="1"/>
</dbReference>
<dbReference type="STRING" id="237631.A0A0D1CFA0"/>
<feature type="region of interest" description="Disordered" evidence="4">
    <location>
        <begin position="1670"/>
        <end position="1742"/>
    </location>
</feature>
<proteinExistence type="predicted"/>
<dbReference type="GeneID" id="23566016"/>
<dbReference type="GO" id="GO:0006633">
    <property type="term" value="P:fatty acid biosynthetic process"/>
    <property type="evidence" value="ECO:0000318"/>
    <property type="project" value="GO_Central"/>
</dbReference>
<feature type="region of interest" description="C-terminal hotdog fold" evidence="3">
    <location>
        <begin position="1507"/>
        <end position="1657"/>
    </location>
</feature>
<dbReference type="Gene3D" id="3.30.70.250">
    <property type="entry name" value="Malonyl-CoA ACP transacylase, ACP-binding"/>
    <property type="match status" value="1"/>
</dbReference>
<dbReference type="Pfam" id="PF00698">
    <property type="entry name" value="Acyl_transf_1"/>
    <property type="match status" value="1"/>
</dbReference>
<dbReference type="PANTHER" id="PTHR43775:SF37">
    <property type="entry name" value="SI:DKEY-61P9.11"/>
    <property type="match status" value="1"/>
</dbReference>
<dbReference type="RefSeq" id="XP_011392701.1">
    <property type="nucleotide sequence ID" value="XM_011394399.1"/>
</dbReference>
<dbReference type="Gene3D" id="3.40.366.10">
    <property type="entry name" value="Malonyl-Coenzyme A Acyl Carrier Protein, domain 2"/>
    <property type="match status" value="1"/>
</dbReference>
<dbReference type="InterPro" id="IPR030918">
    <property type="entry name" value="PT_fungal_PKS"/>
</dbReference>
<dbReference type="NCBIfam" id="TIGR04532">
    <property type="entry name" value="PT_fungal_PKS"/>
    <property type="match status" value="1"/>
</dbReference>
<accession>A0A0D1CFA0</accession>